<feature type="transmembrane region" description="Helical" evidence="2">
    <location>
        <begin position="40"/>
        <end position="61"/>
    </location>
</feature>
<dbReference type="GO" id="GO:0005886">
    <property type="term" value="C:plasma membrane"/>
    <property type="evidence" value="ECO:0007669"/>
    <property type="project" value="TreeGrafter"/>
</dbReference>
<dbReference type="STRING" id="1284197.S8C987"/>
<feature type="compositionally biased region" description="Low complexity" evidence="1">
    <location>
        <begin position="155"/>
        <end position="205"/>
    </location>
</feature>
<dbReference type="OrthoDB" id="5401332at2759"/>
<feature type="compositionally biased region" description="Basic and acidic residues" evidence="1">
    <location>
        <begin position="132"/>
        <end position="145"/>
    </location>
</feature>
<reference evidence="3 4" key="1">
    <citation type="journal article" date="2013" name="PLoS Genet.">
        <title>Genomic mechanisms accounting for the adaptation to parasitism in nematode-trapping fungi.</title>
        <authorList>
            <person name="Meerupati T."/>
            <person name="Andersson K.M."/>
            <person name="Friman E."/>
            <person name="Kumar D."/>
            <person name="Tunlid A."/>
            <person name="Ahren D."/>
        </authorList>
    </citation>
    <scope>NUCLEOTIDE SEQUENCE [LARGE SCALE GENOMIC DNA]</scope>
    <source>
        <strain evidence="3 4">CBS 200.50</strain>
    </source>
</reference>
<keyword evidence="2" id="KW-0472">Membrane</keyword>
<protein>
    <submittedName>
        <fullName evidence="3">Uncharacterized protein</fullName>
    </submittedName>
</protein>
<feature type="region of interest" description="Disordered" evidence="1">
    <location>
        <begin position="279"/>
        <end position="398"/>
    </location>
</feature>
<feature type="compositionally biased region" description="Polar residues" evidence="1">
    <location>
        <begin position="291"/>
        <end position="312"/>
    </location>
</feature>
<proteinExistence type="predicted"/>
<feature type="region of interest" description="Disordered" evidence="1">
    <location>
        <begin position="106"/>
        <end position="229"/>
    </location>
</feature>
<feature type="compositionally biased region" description="Pro residues" evidence="1">
    <location>
        <begin position="315"/>
        <end position="329"/>
    </location>
</feature>
<dbReference type="PANTHER" id="PTHR40018">
    <property type="entry name" value="[PSI+] INDUCTION PROTEIN 2"/>
    <property type="match status" value="1"/>
</dbReference>
<dbReference type="AlphaFoldDB" id="S8C987"/>
<dbReference type="EMBL" id="AQGS01000055">
    <property type="protein sequence ID" value="EPS44267.1"/>
    <property type="molecule type" value="Genomic_DNA"/>
</dbReference>
<evidence type="ECO:0000313" key="4">
    <source>
        <dbReference type="Proteomes" id="UP000015100"/>
    </source>
</evidence>
<comment type="caution">
    <text evidence="3">The sequence shown here is derived from an EMBL/GenBank/DDBJ whole genome shotgun (WGS) entry which is preliminary data.</text>
</comment>
<evidence type="ECO:0000256" key="2">
    <source>
        <dbReference type="SAM" id="Phobius"/>
    </source>
</evidence>
<gene>
    <name evidence="3" type="ORF">H072_1792</name>
</gene>
<sequence length="398" mass="43397">MLHTASGSPMTRRSVQSDFASLPETLKSWDSCMAKSFCKYPVIAGIVVGALVLISTAWCCYRCCCRRRRKAARSKSTFFNDPVPTYMSGQSPSSAEFGGQPAAPQYAYFESGTTGGKNNDDLPVMPSWNGSKSEKIEDSTVKVEDIELGEVDNGRQQQQPQRPAPALNAGSSSPPSHRLPLSNPSQFRSNQPNFPPSNNLNPFGPQRMNSPFRAPNGGIIPPSRTQSPYPENNSMPSINPFTAPVNGASDFDFSPHINAHNQGPYANADIYPPEPTYQQPQFTAQQPQFTGVTSSTPAPYQQNTYTGTTVAETHTPPPQQQPYQPPPLPMNASGTGFVAQMDDDFGHSPVHLTNPHTNNTTAPPQNNAPFNPNEFDHGGYSSYNQPSRPQQQQAWTAF</sequence>
<evidence type="ECO:0000256" key="1">
    <source>
        <dbReference type="SAM" id="MobiDB-lite"/>
    </source>
</evidence>
<keyword evidence="2" id="KW-0812">Transmembrane</keyword>
<organism evidence="3 4">
    <name type="scientific">Dactylellina haptotyla (strain CBS 200.50)</name>
    <name type="common">Nematode-trapping fungus</name>
    <name type="synonym">Monacrosporium haptotylum</name>
    <dbReference type="NCBI Taxonomy" id="1284197"/>
    <lineage>
        <taxon>Eukaryota</taxon>
        <taxon>Fungi</taxon>
        <taxon>Dikarya</taxon>
        <taxon>Ascomycota</taxon>
        <taxon>Pezizomycotina</taxon>
        <taxon>Orbiliomycetes</taxon>
        <taxon>Orbiliales</taxon>
        <taxon>Orbiliaceae</taxon>
        <taxon>Dactylellina</taxon>
    </lineage>
</organism>
<feature type="compositionally biased region" description="Polar residues" evidence="1">
    <location>
        <begin position="381"/>
        <end position="398"/>
    </location>
</feature>
<evidence type="ECO:0000313" key="3">
    <source>
        <dbReference type="EMBL" id="EPS44267.1"/>
    </source>
</evidence>
<keyword evidence="2" id="KW-1133">Transmembrane helix</keyword>
<keyword evidence="4" id="KW-1185">Reference proteome</keyword>
<dbReference type="eggNOG" id="ENOG502SAKR">
    <property type="taxonomic scope" value="Eukaryota"/>
</dbReference>
<dbReference type="InterPro" id="IPR037504">
    <property type="entry name" value="PSI_induc_2"/>
</dbReference>
<dbReference type="Proteomes" id="UP000015100">
    <property type="component" value="Unassembled WGS sequence"/>
</dbReference>
<name>S8C987_DACHA</name>
<reference evidence="4" key="2">
    <citation type="submission" date="2013-04" db="EMBL/GenBank/DDBJ databases">
        <title>Genomic mechanisms accounting for the adaptation to parasitism in nematode-trapping fungi.</title>
        <authorList>
            <person name="Ahren D.G."/>
        </authorList>
    </citation>
    <scope>NUCLEOTIDE SEQUENCE [LARGE SCALE GENOMIC DNA]</scope>
    <source>
        <strain evidence="4">CBS 200.50</strain>
    </source>
</reference>
<feature type="compositionally biased region" description="Low complexity" evidence="1">
    <location>
        <begin position="279"/>
        <end position="290"/>
    </location>
</feature>
<feature type="compositionally biased region" description="Low complexity" evidence="1">
    <location>
        <begin position="353"/>
        <end position="373"/>
    </location>
</feature>
<dbReference type="HOGENOM" id="CLU_549839_0_0_1"/>
<dbReference type="OMA" id="IVACIIN"/>
<accession>S8C987</accession>
<dbReference type="PANTHER" id="PTHR40018:SF1">
    <property type="entry name" value="[PSI+] INDUCTION PROTEIN 2"/>
    <property type="match status" value="1"/>
</dbReference>
<dbReference type="GO" id="GO:0005935">
    <property type="term" value="C:cellular bud neck"/>
    <property type="evidence" value="ECO:0007669"/>
    <property type="project" value="TreeGrafter"/>
</dbReference>